<feature type="transmembrane region" description="Helical" evidence="1">
    <location>
        <begin position="149"/>
        <end position="168"/>
    </location>
</feature>
<evidence type="ECO:0000313" key="3">
    <source>
        <dbReference type="EMBL" id="MEP0818168.1"/>
    </source>
</evidence>
<organism evidence="3 4">
    <name type="scientific">Trichocoleus desertorum GB2-A4</name>
    <dbReference type="NCBI Taxonomy" id="2933944"/>
    <lineage>
        <taxon>Bacteria</taxon>
        <taxon>Bacillati</taxon>
        <taxon>Cyanobacteriota</taxon>
        <taxon>Cyanophyceae</taxon>
        <taxon>Leptolyngbyales</taxon>
        <taxon>Trichocoleusaceae</taxon>
        <taxon>Trichocoleus</taxon>
    </lineage>
</organism>
<feature type="transmembrane region" description="Helical" evidence="1">
    <location>
        <begin position="230"/>
        <end position="254"/>
    </location>
</feature>
<keyword evidence="3" id="KW-0645">Protease</keyword>
<dbReference type="InterPro" id="IPR003675">
    <property type="entry name" value="Rce1/LyrA-like_dom"/>
</dbReference>
<feature type="transmembrane region" description="Helical" evidence="1">
    <location>
        <begin position="180"/>
        <end position="200"/>
    </location>
</feature>
<keyword evidence="4" id="KW-1185">Reference proteome</keyword>
<dbReference type="EMBL" id="JAMPKM010000007">
    <property type="protein sequence ID" value="MEP0818168.1"/>
    <property type="molecule type" value="Genomic_DNA"/>
</dbReference>
<keyword evidence="1" id="KW-1133">Transmembrane helix</keyword>
<feature type="domain" description="CAAX prenyl protease 2/Lysostaphin resistance protein A-like" evidence="2">
    <location>
        <begin position="148"/>
        <end position="240"/>
    </location>
</feature>
<name>A0ABV0JA74_9CYAN</name>
<evidence type="ECO:0000313" key="4">
    <source>
        <dbReference type="Proteomes" id="UP001464891"/>
    </source>
</evidence>
<comment type="caution">
    <text evidence="3">The sequence shown here is derived from an EMBL/GenBank/DDBJ whole genome shotgun (WGS) entry which is preliminary data.</text>
</comment>
<feature type="transmembrane region" description="Helical" evidence="1">
    <location>
        <begin position="206"/>
        <end position="223"/>
    </location>
</feature>
<feature type="transmembrane region" description="Helical" evidence="1">
    <location>
        <begin position="274"/>
        <end position="297"/>
    </location>
</feature>
<feature type="transmembrane region" description="Helical" evidence="1">
    <location>
        <begin position="12"/>
        <end position="38"/>
    </location>
</feature>
<keyword evidence="1" id="KW-0812">Transmembrane</keyword>
<proteinExistence type="predicted"/>
<keyword evidence="1" id="KW-0472">Membrane</keyword>
<protein>
    <submittedName>
        <fullName evidence="3">CPBP family intramembrane metalloprotease</fullName>
    </submittedName>
</protein>
<sequence>MLDQATHLMISSFIEASAIIKAVVFFIVWVVVWLPLGIPLAIALKWQPPQPITPSQKLPLLAPLYLIAPLILWGFARIQGVPFSGYGLTRTAAFFGSSGLGLILGILGLAVLFGFQVALGWIQWPLSSQISRQNSVSEAGKTSSWSWRIWLPTLVLGLWVSVTEELIFRGFLLNQLQQDYSLWLAGAIASGIFAVLHLVWEGPENIPQLPGLWLMGMVLVLARQVDGGSLGLACGLHAGWIWGIASLDAAQAIAYTGKGPTWMTGLGQQPLAGVMGLLFLVGTGVGLWWLGAGGFIANRY</sequence>
<reference evidence="3 4" key="1">
    <citation type="submission" date="2022-04" db="EMBL/GenBank/DDBJ databases">
        <title>Positive selection, recombination, and allopatry shape intraspecific diversity of widespread and dominant cyanobacteria.</title>
        <authorList>
            <person name="Wei J."/>
            <person name="Shu W."/>
            <person name="Hu C."/>
        </authorList>
    </citation>
    <scope>NUCLEOTIDE SEQUENCE [LARGE SCALE GENOMIC DNA]</scope>
    <source>
        <strain evidence="3 4">GB2-A4</strain>
    </source>
</reference>
<dbReference type="PANTHER" id="PTHR39430:SF1">
    <property type="entry name" value="PROTEASE"/>
    <property type="match status" value="1"/>
</dbReference>
<accession>A0ABV0JA74</accession>
<dbReference type="GO" id="GO:0008237">
    <property type="term" value="F:metallopeptidase activity"/>
    <property type="evidence" value="ECO:0007669"/>
    <property type="project" value="UniProtKB-KW"/>
</dbReference>
<evidence type="ECO:0000259" key="2">
    <source>
        <dbReference type="Pfam" id="PF02517"/>
    </source>
</evidence>
<dbReference type="PANTHER" id="PTHR39430">
    <property type="entry name" value="MEMBRANE-ASSOCIATED PROTEASE-RELATED"/>
    <property type="match status" value="1"/>
</dbReference>
<dbReference type="Proteomes" id="UP001464891">
    <property type="component" value="Unassembled WGS sequence"/>
</dbReference>
<feature type="transmembrane region" description="Helical" evidence="1">
    <location>
        <begin position="99"/>
        <end position="122"/>
    </location>
</feature>
<evidence type="ECO:0000256" key="1">
    <source>
        <dbReference type="SAM" id="Phobius"/>
    </source>
</evidence>
<keyword evidence="3" id="KW-0378">Hydrolase</keyword>
<keyword evidence="3" id="KW-0482">Metalloprotease</keyword>
<feature type="transmembrane region" description="Helical" evidence="1">
    <location>
        <begin position="58"/>
        <end position="78"/>
    </location>
</feature>
<dbReference type="Pfam" id="PF02517">
    <property type="entry name" value="Rce1-like"/>
    <property type="match status" value="1"/>
</dbReference>
<gene>
    <name evidence="3" type="ORF">NC998_13785</name>
</gene>